<dbReference type="Gene3D" id="1.25.10.10">
    <property type="entry name" value="Leucine-rich Repeat Variant"/>
    <property type="match status" value="1"/>
</dbReference>
<dbReference type="OrthoDB" id="210909at2"/>
<dbReference type="RefSeq" id="WP_105353039.1">
    <property type="nucleotide sequence ID" value="NZ_PUIA01000035.1"/>
</dbReference>
<evidence type="ECO:0000313" key="1">
    <source>
        <dbReference type="EMBL" id="PQO33351.1"/>
    </source>
</evidence>
<dbReference type="AlphaFoldDB" id="A0A2S8FMG2"/>
<dbReference type="Proteomes" id="UP000240009">
    <property type="component" value="Unassembled WGS sequence"/>
</dbReference>
<proteinExistence type="predicted"/>
<dbReference type="InterPro" id="IPR016024">
    <property type="entry name" value="ARM-type_fold"/>
</dbReference>
<evidence type="ECO:0000313" key="2">
    <source>
        <dbReference type="Proteomes" id="UP000240009"/>
    </source>
</evidence>
<dbReference type="InterPro" id="IPR011989">
    <property type="entry name" value="ARM-like"/>
</dbReference>
<accession>A0A2S8FMG2</accession>
<evidence type="ECO:0008006" key="3">
    <source>
        <dbReference type="Google" id="ProtNLM"/>
    </source>
</evidence>
<gene>
    <name evidence="1" type="ORF">C5Y96_10895</name>
</gene>
<organism evidence="1 2">
    <name type="scientific">Blastopirellula marina</name>
    <dbReference type="NCBI Taxonomy" id="124"/>
    <lineage>
        <taxon>Bacteria</taxon>
        <taxon>Pseudomonadati</taxon>
        <taxon>Planctomycetota</taxon>
        <taxon>Planctomycetia</taxon>
        <taxon>Pirellulales</taxon>
        <taxon>Pirellulaceae</taxon>
        <taxon>Blastopirellula</taxon>
    </lineage>
</organism>
<dbReference type="EMBL" id="PUIA01000035">
    <property type="protein sequence ID" value="PQO33351.1"/>
    <property type="molecule type" value="Genomic_DNA"/>
</dbReference>
<reference evidence="1 2" key="1">
    <citation type="submission" date="2018-02" db="EMBL/GenBank/DDBJ databases">
        <title>Comparative genomes isolates from brazilian mangrove.</title>
        <authorList>
            <person name="Araujo J.E."/>
            <person name="Taketani R.G."/>
            <person name="Silva M.C.P."/>
            <person name="Loureco M.V."/>
            <person name="Andreote F.D."/>
        </authorList>
    </citation>
    <scope>NUCLEOTIDE SEQUENCE [LARGE SCALE GENOMIC DNA]</scope>
    <source>
        <strain evidence="1 2">HEX-2 MGV</strain>
    </source>
</reference>
<protein>
    <recommendedName>
        <fullName evidence="3">Tetratricopeptide repeat protein</fullName>
    </recommendedName>
</protein>
<sequence length="752" mass="84789">MFSSPLRRALKRGLKPGGDLVEELRGLDDYVITSKNDAEAICEALTTLPGDRVYNARHFSSPLHELTGLFQDVEGRQCPAFEELYEEGLPELIRIFDAMVDDASEEEVDDLLYVLKILAMYGSFEGAQKVVEAAQIPLKPEAYMWHVILSTFSEDHPQREFVIQSLSDPLPTGFMAIGLLDCATSAAINGAFDQHPFDSPAGTQMLRGWLEDPDPEKYSYAHSATGALPFISNPPRDELLELAMQHPDPSVQLEAAWAAGELGREDGLNMLVQFCLDVNHSDAAQRYLEELERTDLIPSQAQEESFQAKAEFSGWLSHPNELGQAPDQLEVVDHRQLAWPPEREVRSMWLIRYLMRDDSGLEEDDVDCGLVGSVTWCFFTYKMNQRPPEDVYAIHCYWEMENAELIDETEVTDPNEYAGMLSQWTGDALENANITQVAETSPKLNVHARFVALASATLNGEDGWVVLDGPRSTWYPQSEQPSETIDSVVLKIHVGRQLLGFEDEPDRKSYLVETAPRRTPEEYLAAYEKMLDDATNASSRNQKKLLGNHSMLASHFDRYVDSLVDAREADRNEVVIGTYQRLLSAARDACADVQEEAFDSFGILGGAFDAYVDALKAQHRDAEITAAVEFFEPFWQHNLGYGRLGRAAYLAGEYDLAEPFFLDIRDGMEAFYRSETMSMLAEIWFQRGETKAAADLLIDCLTQTRRDFQESEYLSDRKMFAESYVAHRATYLRLFPGGEADLEQQSLPVELK</sequence>
<name>A0A2S8FMG2_9BACT</name>
<comment type="caution">
    <text evidence="1">The sequence shown here is derived from an EMBL/GenBank/DDBJ whole genome shotgun (WGS) entry which is preliminary data.</text>
</comment>
<dbReference type="SUPFAM" id="SSF48371">
    <property type="entry name" value="ARM repeat"/>
    <property type="match status" value="1"/>
</dbReference>